<accession>A0AAN8ZQR3</accession>
<name>A0AAN8ZQR3_HALRR</name>
<dbReference type="Gene3D" id="2.70.170.10">
    <property type="entry name" value="Neurotransmitter-gated ion-channel ligand-binding domain"/>
    <property type="match status" value="1"/>
</dbReference>
<evidence type="ECO:0000259" key="7">
    <source>
        <dbReference type="Pfam" id="PF02931"/>
    </source>
</evidence>
<dbReference type="GO" id="GO:0005230">
    <property type="term" value="F:extracellular ligand-gated monoatomic ion channel activity"/>
    <property type="evidence" value="ECO:0007669"/>
    <property type="project" value="InterPro"/>
</dbReference>
<evidence type="ECO:0000256" key="4">
    <source>
        <dbReference type="ARBA" id="ARBA00023136"/>
    </source>
</evidence>
<keyword evidence="4 5" id="KW-0472">Membrane</keyword>
<dbReference type="InterPro" id="IPR006202">
    <property type="entry name" value="Neur_chan_lig-bd"/>
</dbReference>
<dbReference type="GO" id="GO:0016020">
    <property type="term" value="C:membrane"/>
    <property type="evidence" value="ECO:0007669"/>
    <property type="project" value="UniProtKB-SubCell"/>
</dbReference>
<feature type="transmembrane region" description="Helical" evidence="5">
    <location>
        <begin position="273"/>
        <end position="294"/>
    </location>
</feature>
<dbReference type="Pfam" id="PF02931">
    <property type="entry name" value="Neur_chan_LBD"/>
    <property type="match status" value="1"/>
</dbReference>
<feature type="signal peptide" evidence="6">
    <location>
        <begin position="1"/>
        <end position="19"/>
    </location>
</feature>
<evidence type="ECO:0000313" key="8">
    <source>
        <dbReference type="EMBL" id="KAK7060696.1"/>
    </source>
</evidence>
<keyword evidence="3 5" id="KW-1133">Transmembrane helix</keyword>
<dbReference type="InterPro" id="IPR036734">
    <property type="entry name" value="Neur_chan_lig-bd_sf"/>
</dbReference>
<protein>
    <submittedName>
        <fullName evidence="8">Neuronal acetylcholine receptor subunit alpha-7</fullName>
    </submittedName>
</protein>
<organism evidence="8 9">
    <name type="scientific">Halocaridina rubra</name>
    <name type="common">Hawaiian red shrimp</name>
    <dbReference type="NCBI Taxonomy" id="373956"/>
    <lineage>
        <taxon>Eukaryota</taxon>
        <taxon>Metazoa</taxon>
        <taxon>Ecdysozoa</taxon>
        <taxon>Arthropoda</taxon>
        <taxon>Crustacea</taxon>
        <taxon>Multicrustacea</taxon>
        <taxon>Malacostraca</taxon>
        <taxon>Eumalacostraca</taxon>
        <taxon>Eucarida</taxon>
        <taxon>Decapoda</taxon>
        <taxon>Pleocyemata</taxon>
        <taxon>Caridea</taxon>
        <taxon>Atyoidea</taxon>
        <taxon>Atyidae</taxon>
        <taxon>Halocaridina</taxon>
    </lineage>
</organism>
<gene>
    <name evidence="8" type="primary">CHRNA7_1</name>
    <name evidence="8" type="ORF">SK128_007975</name>
</gene>
<reference evidence="8 9" key="1">
    <citation type="submission" date="2023-11" db="EMBL/GenBank/DDBJ databases">
        <title>Halocaridina rubra genome assembly.</title>
        <authorList>
            <person name="Smith C."/>
        </authorList>
    </citation>
    <scope>NUCLEOTIDE SEQUENCE [LARGE SCALE GENOMIC DNA]</scope>
    <source>
        <strain evidence="8">EP-1</strain>
        <tissue evidence="8">Whole</tissue>
    </source>
</reference>
<sequence length="425" mass="48548">MMFKTYLTLAWIYITVVYGNIFGDGADDNWISNLYEDKMKGYNKEARPVTNPNHNTTVFFGLYLNNIDIDDHLQEMSVNAWSIMTWVDEHLTWDPVEYMNIERVHFDQTDIWTPDITVYNSADGEGIMPYVKVPVLADYNGRTYWFPPTHIKVKCDLDLSLWPSDDHRCMVRMGSWSHHGEQIDLQIIKHNDTTDVMMSNFEKNNHWELRGVKATREIINMEGHDSYVELNFTFDVKRLARTHATYITQSTFVVIIVILATYALPLHSFLCRLIMHLFALGALIGCYFMLFATLPANGGPIPFVVRYYSGTMILTTISLLATIFLTTRGCCASKPTSNLGKKVVEIVSSTPGMRMSDPSQQPYSQLQEENIDDVERAQAVNHTAAVSDDGGFTAHQVRRVVNFILLVLFSVAFFVDYIVLRSVAK</sequence>
<keyword evidence="9" id="KW-1185">Reference proteome</keyword>
<dbReference type="InterPro" id="IPR036719">
    <property type="entry name" value="Neuro-gated_channel_TM_sf"/>
</dbReference>
<evidence type="ECO:0000313" key="9">
    <source>
        <dbReference type="Proteomes" id="UP001381693"/>
    </source>
</evidence>
<evidence type="ECO:0000256" key="1">
    <source>
        <dbReference type="ARBA" id="ARBA00004370"/>
    </source>
</evidence>
<keyword evidence="8" id="KW-0675">Receptor</keyword>
<comment type="caution">
    <text evidence="8">The sequence shown here is derived from an EMBL/GenBank/DDBJ whole genome shotgun (WGS) entry which is preliminary data.</text>
</comment>
<dbReference type="EMBL" id="JAXCGZ010021032">
    <property type="protein sequence ID" value="KAK7060696.1"/>
    <property type="molecule type" value="Genomic_DNA"/>
</dbReference>
<keyword evidence="6" id="KW-0732">Signal</keyword>
<dbReference type="PANTHER" id="PTHR18945">
    <property type="entry name" value="NEUROTRANSMITTER GATED ION CHANNEL"/>
    <property type="match status" value="1"/>
</dbReference>
<proteinExistence type="predicted"/>
<dbReference type="SUPFAM" id="SSF90112">
    <property type="entry name" value="Neurotransmitter-gated ion-channel transmembrane pore"/>
    <property type="match status" value="1"/>
</dbReference>
<feature type="transmembrane region" description="Helical" evidence="5">
    <location>
        <begin position="246"/>
        <end position="266"/>
    </location>
</feature>
<feature type="transmembrane region" description="Helical" evidence="5">
    <location>
        <begin position="306"/>
        <end position="325"/>
    </location>
</feature>
<dbReference type="PRINTS" id="PR00252">
    <property type="entry name" value="NRIONCHANNEL"/>
</dbReference>
<feature type="chain" id="PRO_5043024244" evidence="6">
    <location>
        <begin position="20"/>
        <end position="425"/>
    </location>
</feature>
<evidence type="ECO:0000256" key="5">
    <source>
        <dbReference type="SAM" id="Phobius"/>
    </source>
</evidence>
<dbReference type="FunFam" id="2.70.170.10:FF:000028">
    <property type="entry name" value="AcetylCholine Receptor"/>
    <property type="match status" value="1"/>
</dbReference>
<comment type="subcellular location">
    <subcellularLocation>
        <location evidence="1">Membrane</location>
    </subcellularLocation>
</comment>
<evidence type="ECO:0000256" key="3">
    <source>
        <dbReference type="ARBA" id="ARBA00022989"/>
    </source>
</evidence>
<dbReference type="SUPFAM" id="SSF63712">
    <property type="entry name" value="Nicotinic receptor ligand binding domain-like"/>
    <property type="match status" value="1"/>
</dbReference>
<keyword evidence="2 5" id="KW-0812">Transmembrane</keyword>
<feature type="domain" description="Neurotransmitter-gated ion-channel ligand-binding" evidence="7">
    <location>
        <begin position="33"/>
        <end position="238"/>
    </location>
</feature>
<evidence type="ECO:0000256" key="6">
    <source>
        <dbReference type="SAM" id="SignalP"/>
    </source>
</evidence>
<dbReference type="AlphaFoldDB" id="A0AAN8ZQR3"/>
<evidence type="ECO:0000256" key="2">
    <source>
        <dbReference type="ARBA" id="ARBA00022692"/>
    </source>
</evidence>
<feature type="transmembrane region" description="Helical" evidence="5">
    <location>
        <begin position="400"/>
        <end position="420"/>
    </location>
</feature>
<dbReference type="InterPro" id="IPR006201">
    <property type="entry name" value="Neur_channel"/>
</dbReference>
<dbReference type="GO" id="GO:0004888">
    <property type="term" value="F:transmembrane signaling receptor activity"/>
    <property type="evidence" value="ECO:0007669"/>
    <property type="project" value="InterPro"/>
</dbReference>
<dbReference type="Proteomes" id="UP001381693">
    <property type="component" value="Unassembled WGS sequence"/>
</dbReference>